<proteinExistence type="predicted"/>
<gene>
    <name evidence="1" type="primary">Necator_chrI.g1388</name>
    <name evidence="1" type="ORF">RB195_005262</name>
</gene>
<accession>A0ABR1BQ78</accession>
<keyword evidence="2" id="KW-1185">Reference proteome</keyword>
<evidence type="ECO:0000313" key="1">
    <source>
        <dbReference type="EMBL" id="KAK6727467.1"/>
    </source>
</evidence>
<protein>
    <submittedName>
        <fullName evidence="1">Uncharacterized protein</fullName>
    </submittedName>
</protein>
<name>A0ABR1BQ78_NECAM</name>
<dbReference type="Proteomes" id="UP001303046">
    <property type="component" value="Unassembled WGS sequence"/>
</dbReference>
<sequence>MHIDSPVIDKYWKVWNSIVRKCRCFPQESNNWLTRTILRLDSRFLNESELKKFRMTIEKALNEHSLIHEQEKGPQNWKANSFRGLFANTNT</sequence>
<organism evidence="1 2">
    <name type="scientific">Necator americanus</name>
    <name type="common">Human hookworm</name>
    <dbReference type="NCBI Taxonomy" id="51031"/>
    <lineage>
        <taxon>Eukaryota</taxon>
        <taxon>Metazoa</taxon>
        <taxon>Ecdysozoa</taxon>
        <taxon>Nematoda</taxon>
        <taxon>Chromadorea</taxon>
        <taxon>Rhabditida</taxon>
        <taxon>Rhabditina</taxon>
        <taxon>Rhabditomorpha</taxon>
        <taxon>Strongyloidea</taxon>
        <taxon>Ancylostomatidae</taxon>
        <taxon>Bunostominae</taxon>
        <taxon>Necator</taxon>
    </lineage>
</organism>
<evidence type="ECO:0000313" key="2">
    <source>
        <dbReference type="Proteomes" id="UP001303046"/>
    </source>
</evidence>
<comment type="caution">
    <text evidence="1">The sequence shown here is derived from an EMBL/GenBank/DDBJ whole genome shotgun (WGS) entry which is preliminary data.</text>
</comment>
<dbReference type="EMBL" id="JAVFWL010000001">
    <property type="protein sequence ID" value="KAK6727467.1"/>
    <property type="molecule type" value="Genomic_DNA"/>
</dbReference>
<reference evidence="1 2" key="1">
    <citation type="submission" date="2023-08" db="EMBL/GenBank/DDBJ databases">
        <title>A Necator americanus chromosomal reference genome.</title>
        <authorList>
            <person name="Ilik V."/>
            <person name="Petrzelkova K.J."/>
            <person name="Pardy F."/>
            <person name="Fuh T."/>
            <person name="Niatou-Singa F.S."/>
            <person name="Gouil Q."/>
            <person name="Baker L."/>
            <person name="Ritchie M.E."/>
            <person name="Jex A.R."/>
            <person name="Gazzola D."/>
            <person name="Li H."/>
            <person name="Toshio Fujiwara R."/>
            <person name="Zhan B."/>
            <person name="Aroian R.V."/>
            <person name="Pafco B."/>
            <person name="Schwarz E.M."/>
        </authorList>
    </citation>
    <scope>NUCLEOTIDE SEQUENCE [LARGE SCALE GENOMIC DNA]</scope>
    <source>
        <strain evidence="1 2">Aroian</strain>
        <tissue evidence="1">Whole animal</tissue>
    </source>
</reference>